<keyword evidence="1" id="KW-0472">Membrane</keyword>
<organism evidence="2 3">
    <name type="scientific">Microbacterium awajiense</name>
    <dbReference type="NCBI Taxonomy" id="415214"/>
    <lineage>
        <taxon>Bacteria</taxon>
        <taxon>Bacillati</taxon>
        <taxon>Actinomycetota</taxon>
        <taxon>Actinomycetes</taxon>
        <taxon>Micrococcales</taxon>
        <taxon>Microbacteriaceae</taxon>
        <taxon>Microbacterium</taxon>
    </lineage>
</organism>
<accession>A0ABP7AX35</accession>
<gene>
    <name evidence="2" type="ORF">GCM10022200_26860</name>
</gene>
<proteinExistence type="predicted"/>
<dbReference type="Proteomes" id="UP001501697">
    <property type="component" value="Unassembled WGS sequence"/>
</dbReference>
<evidence type="ECO:0000313" key="2">
    <source>
        <dbReference type="EMBL" id="GAA3641701.1"/>
    </source>
</evidence>
<evidence type="ECO:0000313" key="3">
    <source>
        <dbReference type="Proteomes" id="UP001501697"/>
    </source>
</evidence>
<keyword evidence="3" id="KW-1185">Reference proteome</keyword>
<dbReference type="RefSeq" id="WP_344739398.1">
    <property type="nucleotide sequence ID" value="NZ_BAAAYU010000005.1"/>
</dbReference>
<evidence type="ECO:0000256" key="1">
    <source>
        <dbReference type="SAM" id="Phobius"/>
    </source>
</evidence>
<protein>
    <submittedName>
        <fullName evidence="2">Uncharacterized protein</fullName>
    </submittedName>
</protein>
<dbReference type="EMBL" id="BAAAYU010000005">
    <property type="protein sequence ID" value="GAA3641701.1"/>
    <property type="molecule type" value="Genomic_DNA"/>
</dbReference>
<keyword evidence="1" id="KW-0812">Transmembrane</keyword>
<feature type="transmembrane region" description="Helical" evidence="1">
    <location>
        <begin position="105"/>
        <end position="127"/>
    </location>
</feature>
<keyword evidence="1" id="KW-1133">Transmembrane helix</keyword>
<reference evidence="3" key="1">
    <citation type="journal article" date="2019" name="Int. J. Syst. Evol. Microbiol.">
        <title>The Global Catalogue of Microorganisms (GCM) 10K type strain sequencing project: providing services to taxonomists for standard genome sequencing and annotation.</title>
        <authorList>
            <consortium name="The Broad Institute Genomics Platform"/>
            <consortium name="The Broad Institute Genome Sequencing Center for Infectious Disease"/>
            <person name="Wu L."/>
            <person name="Ma J."/>
        </authorList>
    </citation>
    <scope>NUCLEOTIDE SEQUENCE [LARGE SCALE GENOMIC DNA]</scope>
    <source>
        <strain evidence="3">JCM 16544</strain>
    </source>
</reference>
<feature type="transmembrane region" description="Helical" evidence="1">
    <location>
        <begin position="43"/>
        <end position="69"/>
    </location>
</feature>
<name>A0ABP7AX35_9MICO</name>
<feature type="transmembrane region" description="Helical" evidence="1">
    <location>
        <begin position="81"/>
        <end position="99"/>
    </location>
</feature>
<comment type="caution">
    <text evidence="2">The sequence shown here is derived from an EMBL/GenBank/DDBJ whole genome shotgun (WGS) entry which is preliminary data.</text>
</comment>
<sequence>MSFREKSAWAVMGVLAVIFGGYAVAVAQRVASVGIAATTVTDVAVWAVIGTVVLLAAVHITMAAIAPPTRGERTSTDGRRAGYAILAAGAVIAFVLTLTDAAPFWVANALITALVAGEITSAAAWISHERRNARTQRA</sequence>